<dbReference type="RefSeq" id="WP_045947556.1">
    <property type="nucleotide sequence ID" value="NZ_JZWV01000314.1"/>
</dbReference>
<gene>
    <name evidence="5" type="ORF">VR44_12645</name>
</gene>
<evidence type="ECO:0000256" key="1">
    <source>
        <dbReference type="ARBA" id="ARBA00023015"/>
    </source>
</evidence>
<proteinExistence type="predicted"/>
<name>A0A0F4JJY9_9ACTN</name>
<dbReference type="PATRIC" id="fig|68223.7.peg.6594"/>
<dbReference type="Proteomes" id="UP000033551">
    <property type="component" value="Unassembled WGS sequence"/>
</dbReference>
<dbReference type="PRINTS" id="PR00032">
    <property type="entry name" value="HTHARAC"/>
</dbReference>
<keyword evidence="2" id="KW-0238">DNA-binding</keyword>
<dbReference type="Pfam" id="PF12833">
    <property type="entry name" value="HTH_18"/>
    <property type="match status" value="1"/>
</dbReference>
<dbReference type="InterPro" id="IPR018060">
    <property type="entry name" value="HTH_AraC"/>
</dbReference>
<dbReference type="SMART" id="SM00342">
    <property type="entry name" value="HTH_ARAC"/>
    <property type="match status" value="1"/>
</dbReference>
<evidence type="ECO:0000256" key="3">
    <source>
        <dbReference type="ARBA" id="ARBA00023163"/>
    </source>
</evidence>
<dbReference type="PROSITE" id="PS00041">
    <property type="entry name" value="HTH_ARAC_FAMILY_1"/>
    <property type="match status" value="1"/>
</dbReference>
<keyword evidence="1" id="KW-0805">Transcription regulation</keyword>
<dbReference type="PANTHER" id="PTHR43280:SF2">
    <property type="entry name" value="HTH-TYPE TRANSCRIPTIONAL REGULATOR EXSA"/>
    <property type="match status" value="1"/>
</dbReference>
<accession>A0A0F4JJY9</accession>
<keyword evidence="6" id="KW-1185">Reference proteome</keyword>
<dbReference type="OrthoDB" id="3186094at2"/>
<evidence type="ECO:0000313" key="5">
    <source>
        <dbReference type="EMBL" id="KJY34083.1"/>
    </source>
</evidence>
<feature type="domain" description="HTH araC/xylS-type" evidence="4">
    <location>
        <begin position="1"/>
        <end position="92"/>
    </location>
</feature>
<dbReference type="EMBL" id="JZWV01000314">
    <property type="protein sequence ID" value="KJY34083.1"/>
    <property type="molecule type" value="Genomic_DNA"/>
</dbReference>
<dbReference type="PROSITE" id="PS01124">
    <property type="entry name" value="HTH_ARAC_FAMILY_2"/>
    <property type="match status" value="1"/>
</dbReference>
<dbReference type="AlphaFoldDB" id="A0A0F4JJY9"/>
<evidence type="ECO:0000313" key="6">
    <source>
        <dbReference type="Proteomes" id="UP000033551"/>
    </source>
</evidence>
<dbReference type="eggNOG" id="COG4977">
    <property type="taxonomic scope" value="Bacteria"/>
</dbReference>
<protein>
    <recommendedName>
        <fullName evidence="4">HTH araC/xylS-type domain-containing protein</fullName>
    </recommendedName>
</protein>
<organism evidence="5 6">
    <name type="scientific">Streptomyces katrae</name>
    <dbReference type="NCBI Taxonomy" id="68223"/>
    <lineage>
        <taxon>Bacteria</taxon>
        <taxon>Bacillati</taxon>
        <taxon>Actinomycetota</taxon>
        <taxon>Actinomycetes</taxon>
        <taxon>Kitasatosporales</taxon>
        <taxon>Streptomycetaceae</taxon>
        <taxon>Streptomyces</taxon>
    </lineage>
</organism>
<dbReference type="InterPro" id="IPR009057">
    <property type="entry name" value="Homeodomain-like_sf"/>
</dbReference>
<dbReference type="InterPro" id="IPR020449">
    <property type="entry name" value="Tscrpt_reg_AraC-type_HTH"/>
</dbReference>
<feature type="non-terminal residue" evidence="5">
    <location>
        <position position="1"/>
    </location>
</feature>
<dbReference type="InterPro" id="IPR018062">
    <property type="entry name" value="HTH_AraC-typ_CS"/>
</dbReference>
<comment type="caution">
    <text evidence="5">The sequence shown here is derived from an EMBL/GenBank/DDBJ whole genome shotgun (WGS) entry which is preliminary data.</text>
</comment>
<dbReference type="GO" id="GO:0043565">
    <property type="term" value="F:sequence-specific DNA binding"/>
    <property type="evidence" value="ECO:0007669"/>
    <property type="project" value="InterPro"/>
</dbReference>
<keyword evidence="3" id="KW-0804">Transcription</keyword>
<dbReference type="SUPFAM" id="SSF46689">
    <property type="entry name" value="Homeodomain-like"/>
    <property type="match status" value="1"/>
</dbReference>
<reference evidence="5 6" key="1">
    <citation type="submission" date="2015-02" db="EMBL/GenBank/DDBJ databases">
        <authorList>
            <person name="Ju K.-S."/>
            <person name="Doroghazi J.R."/>
            <person name="Metcalf W."/>
        </authorList>
    </citation>
    <scope>NUCLEOTIDE SEQUENCE [LARGE SCALE GENOMIC DNA]</scope>
    <source>
        <strain evidence="5 6">NRRL ISP-5550</strain>
    </source>
</reference>
<dbReference type="PANTHER" id="PTHR43280">
    <property type="entry name" value="ARAC-FAMILY TRANSCRIPTIONAL REGULATOR"/>
    <property type="match status" value="1"/>
</dbReference>
<evidence type="ECO:0000259" key="4">
    <source>
        <dbReference type="PROSITE" id="PS01124"/>
    </source>
</evidence>
<sequence length="111" mass="11870">ARDALLPISVAEHAARLGVPLPELRGAVRRSTGAGVKEYLLGIRLTRAKELLARTDLPVAGIARRVGYEDPAYFSRLFSRRVGMAPVRFRAQQSVRGAGCGGGAQGMGRRA</sequence>
<dbReference type="Gene3D" id="1.10.10.60">
    <property type="entry name" value="Homeodomain-like"/>
    <property type="match status" value="1"/>
</dbReference>
<dbReference type="GO" id="GO:0003700">
    <property type="term" value="F:DNA-binding transcription factor activity"/>
    <property type="evidence" value="ECO:0007669"/>
    <property type="project" value="InterPro"/>
</dbReference>
<evidence type="ECO:0000256" key="2">
    <source>
        <dbReference type="ARBA" id="ARBA00023125"/>
    </source>
</evidence>